<evidence type="ECO:0000313" key="2">
    <source>
        <dbReference type="EMBL" id="RGW78822.1"/>
    </source>
</evidence>
<reference evidence="2 3" key="1">
    <citation type="submission" date="2018-08" db="EMBL/GenBank/DDBJ databases">
        <title>A genome reference for cultivated species of the human gut microbiota.</title>
        <authorList>
            <person name="Zou Y."/>
            <person name="Xue W."/>
            <person name="Luo G."/>
        </authorList>
    </citation>
    <scope>NUCLEOTIDE SEQUENCE [LARGE SCALE GENOMIC DNA]</scope>
    <source>
        <strain evidence="2 3">AF10-17</strain>
    </source>
</reference>
<dbReference type="Proteomes" id="UP000285776">
    <property type="component" value="Unassembled WGS sequence"/>
</dbReference>
<organism evidence="2 3">
    <name type="scientific">Segatella copri</name>
    <dbReference type="NCBI Taxonomy" id="165179"/>
    <lineage>
        <taxon>Bacteria</taxon>
        <taxon>Pseudomonadati</taxon>
        <taxon>Bacteroidota</taxon>
        <taxon>Bacteroidia</taxon>
        <taxon>Bacteroidales</taxon>
        <taxon>Prevotellaceae</taxon>
        <taxon>Segatella</taxon>
    </lineage>
</organism>
<proteinExistence type="predicted"/>
<name>A0AA92U815_9BACT</name>
<feature type="compositionally biased region" description="Basic and acidic residues" evidence="1">
    <location>
        <begin position="574"/>
        <end position="604"/>
    </location>
</feature>
<sequence length="604" mass="68816">MRLLNNKSRNMKRILLVFMLFCGYISSDAQIAKWLIPPLYDKISLVSGIDAIMTDSTDIKTVWTYSGKRLITSKDDLFPFKEGLSLALKRGTASITTIYKENGESVNVSGCSVAHAFPYYSNGKLLVLQGYDYKYIDSNGVILSGSYANAYPYYNGYAACDTYLNMEKKKDIVHLLIDNNGKPCKFSFQGKEFDTDDVQFVSSVNDEDIAITVIKQRVYFYNAKEKKLTPVMIKDVQSPNLKEQAKITSDISQCFLQNVDSTYTLTAKCGKSDVVSIVFDIMKRPQYIKRNDVEHYYKNIKEETKLRNSELKITKEGGLIGLYWNNGKEILPPQFEEVISCFDNKALVRIKGKVGMLEILKDETFKLKMNKGDDLAFRHQKFETNIRADFPTFLNANKVNIEINNQTGCDIDKTSKESKNTESGNYVQYNCVLNIPADLPDELTTIEYPVTILYEGIKSSTIPFKVNAWHYKYFVVDIDDSQTALENGAVSFVFNINAERIASDGVYPTTVNILTDSLTYEYEKMSEVRHKCKVHSLREGVNNIVVQIVEQGCPPASFPFEVEYHKPVARSKNKPAEKEKVTIKKKERTPKRVIENESRPRVIM</sequence>
<dbReference type="Pfam" id="PF14903">
    <property type="entry name" value="WG_beta_rep"/>
    <property type="match status" value="1"/>
</dbReference>
<feature type="region of interest" description="Disordered" evidence="1">
    <location>
        <begin position="569"/>
        <end position="604"/>
    </location>
</feature>
<dbReference type="AlphaFoldDB" id="A0AA92U815"/>
<gene>
    <name evidence="2" type="ORF">DWV53_08820</name>
</gene>
<comment type="caution">
    <text evidence="2">The sequence shown here is derived from an EMBL/GenBank/DDBJ whole genome shotgun (WGS) entry which is preliminary data.</text>
</comment>
<protein>
    <submittedName>
        <fullName evidence="2">Uncharacterized protein</fullName>
    </submittedName>
</protein>
<dbReference type="EMBL" id="QSAV01000025">
    <property type="protein sequence ID" value="RGW78822.1"/>
    <property type="molecule type" value="Genomic_DNA"/>
</dbReference>
<dbReference type="InterPro" id="IPR032774">
    <property type="entry name" value="WG_beta_rep"/>
</dbReference>
<evidence type="ECO:0000313" key="3">
    <source>
        <dbReference type="Proteomes" id="UP000285776"/>
    </source>
</evidence>
<accession>A0AA92U815</accession>
<evidence type="ECO:0000256" key="1">
    <source>
        <dbReference type="SAM" id="MobiDB-lite"/>
    </source>
</evidence>